<evidence type="ECO:0000259" key="1">
    <source>
        <dbReference type="Pfam" id="PF22725"/>
    </source>
</evidence>
<feature type="domain" description="GFO/IDH/MocA-like oxidoreductase" evidence="1">
    <location>
        <begin position="36"/>
        <end position="159"/>
    </location>
</feature>
<dbReference type="InterPro" id="IPR052515">
    <property type="entry name" value="Gfo/Idh/MocA_Oxidoreductase"/>
</dbReference>
<organism evidence="2 3">
    <name type="scientific">Bergeyella porcorum</name>
    <dbReference type="NCBI Taxonomy" id="1735111"/>
    <lineage>
        <taxon>Bacteria</taxon>
        <taxon>Pseudomonadati</taxon>
        <taxon>Bacteroidota</taxon>
        <taxon>Flavobacteriia</taxon>
        <taxon>Flavobacteriales</taxon>
        <taxon>Weeksellaceae</taxon>
        <taxon>Bergeyella</taxon>
    </lineage>
</organism>
<proteinExistence type="predicted"/>
<dbReference type="PANTHER" id="PTHR43249">
    <property type="entry name" value="UDP-N-ACETYL-2-AMINO-2-DEOXY-D-GLUCURONATE OXIDASE"/>
    <property type="match status" value="1"/>
</dbReference>
<dbReference type="EMBL" id="CP136426">
    <property type="protein sequence ID" value="WOC52326.1"/>
    <property type="molecule type" value="Genomic_DNA"/>
</dbReference>
<dbReference type="Gene3D" id="3.30.360.10">
    <property type="entry name" value="Dihydrodipicolinate Reductase, domain 2"/>
    <property type="match status" value="1"/>
</dbReference>
<dbReference type="PANTHER" id="PTHR43249:SF1">
    <property type="entry name" value="D-GLUCOSIDE 3-DEHYDROGENASE"/>
    <property type="match status" value="1"/>
</dbReference>
<dbReference type="RefSeq" id="WP_327983775.1">
    <property type="nucleotide sequence ID" value="NZ_CP136426.1"/>
</dbReference>
<dbReference type="AlphaFoldDB" id="A0AAU0F1W8"/>
<protein>
    <recommendedName>
        <fullName evidence="1">GFO/IDH/MocA-like oxidoreductase domain-containing protein</fullName>
    </recommendedName>
</protein>
<keyword evidence="3" id="KW-1185">Reference proteome</keyword>
<dbReference type="Gene3D" id="3.40.50.720">
    <property type="entry name" value="NAD(P)-binding Rossmann-like Domain"/>
    <property type="match status" value="1"/>
</dbReference>
<reference evidence="2" key="1">
    <citation type="submission" date="2023-10" db="EMBL/GenBank/DDBJ databases">
        <title>Characterization and whole genome sequencing of a novel strain of Bergeyella porcorum QD2021 isolated from pig.</title>
        <authorList>
            <person name="Liu G."/>
            <person name="Chen C."/>
            <person name="Han X."/>
        </authorList>
    </citation>
    <scope>NUCLEOTIDE SEQUENCE</scope>
    <source>
        <strain evidence="2">QD2021</strain>
    </source>
</reference>
<dbReference type="InterPro" id="IPR055170">
    <property type="entry name" value="GFO_IDH_MocA-like_dom"/>
</dbReference>
<dbReference type="Pfam" id="PF22725">
    <property type="entry name" value="GFO_IDH_MocA_C3"/>
    <property type="match status" value="1"/>
</dbReference>
<dbReference type="Proteomes" id="UP001432059">
    <property type="component" value="Chromosome"/>
</dbReference>
<name>A0AAU0F1W8_9FLAO</name>
<gene>
    <name evidence="2" type="ORF">BPO_1679</name>
</gene>
<evidence type="ECO:0000313" key="2">
    <source>
        <dbReference type="EMBL" id="WOC52326.1"/>
    </source>
</evidence>
<accession>A0AAU0F1W8</accession>
<evidence type="ECO:0000313" key="3">
    <source>
        <dbReference type="Proteomes" id="UP001432059"/>
    </source>
</evidence>
<dbReference type="SUPFAM" id="SSF55347">
    <property type="entry name" value="Glyceraldehyde-3-phosphate dehydrogenase-like, C-terminal domain"/>
    <property type="match status" value="1"/>
</dbReference>
<sequence>MPFKKGNRNIQNLSHQLGRKIFFSHQNRYSPISKFLKKLISEQKLGKVYMLQSNLFWSRGQNYYQPNSWKGKKATDGGTLYTQFFHFIDLIMWLFGDIEIKNVLTKTLKHQQYIEIEDTGTIAFEIKDNGAIGVLNFSTAVYEKNLESSMTIIAEKGTIKISGQYFDEIEYCNIENFAPPLELPKSDNISNLMENLTSEECHPEGVKQSFKTVEKIEEIYRLASEQNP</sequence>
<dbReference type="KEGG" id="bpor:BPO_1679"/>